<evidence type="ECO:0000313" key="7">
    <source>
        <dbReference type="EMBL" id="MDO1537757.1"/>
    </source>
</evidence>
<dbReference type="Proteomes" id="UP001169027">
    <property type="component" value="Unassembled WGS sequence"/>
</dbReference>
<keyword evidence="2" id="KW-0378">Hydrolase</keyword>
<dbReference type="InterPro" id="IPR036527">
    <property type="entry name" value="SCP2_sterol-bd_dom_sf"/>
</dbReference>
<dbReference type="InterPro" id="IPR029229">
    <property type="entry name" value="Alkyl_sulf_C"/>
</dbReference>
<proteinExistence type="inferred from homology"/>
<keyword evidence="8" id="KW-1185">Reference proteome</keyword>
<comment type="similarity">
    <text evidence="4">Belongs to the metallo-beta-lactamase superfamily. Type III sulfatase family.</text>
</comment>
<dbReference type="SUPFAM" id="SSF55718">
    <property type="entry name" value="SCP-like"/>
    <property type="match status" value="1"/>
</dbReference>
<dbReference type="EMBL" id="JAUKVY010000048">
    <property type="protein sequence ID" value="MDO1537757.1"/>
    <property type="molecule type" value="Genomic_DNA"/>
</dbReference>
<name>A0ABT8SIC1_9BURK</name>
<dbReference type="Pfam" id="PF14864">
    <property type="entry name" value="Alkyl_sulf_C"/>
    <property type="match status" value="1"/>
</dbReference>
<dbReference type="InterPro" id="IPR029228">
    <property type="entry name" value="Alkyl_sulf_dimr"/>
</dbReference>
<feature type="domain" description="Metallo-beta-lactamase" evidence="6">
    <location>
        <begin position="133"/>
        <end position="355"/>
    </location>
</feature>
<evidence type="ECO:0000313" key="8">
    <source>
        <dbReference type="Proteomes" id="UP001169027"/>
    </source>
</evidence>
<protein>
    <submittedName>
        <fullName evidence="7">Alkyl sulfatase dimerization domain-containing protein</fullName>
    </submittedName>
</protein>
<feature type="signal peptide" evidence="5">
    <location>
        <begin position="1"/>
        <end position="22"/>
    </location>
</feature>
<evidence type="ECO:0000256" key="3">
    <source>
        <dbReference type="ARBA" id="ARBA00022833"/>
    </source>
</evidence>
<keyword evidence="3" id="KW-0862">Zinc</keyword>
<dbReference type="Pfam" id="PF14863">
    <property type="entry name" value="Alkyl_sulf_dimr"/>
    <property type="match status" value="1"/>
</dbReference>
<evidence type="ECO:0000259" key="6">
    <source>
        <dbReference type="SMART" id="SM00849"/>
    </source>
</evidence>
<evidence type="ECO:0000256" key="2">
    <source>
        <dbReference type="ARBA" id="ARBA00022801"/>
    </source>
</evidence>
<evidence type="ECO:0000256" key="4">
    <source>
        <dbReference type="ARBA" id="ARBA00033751"/>
    </source>
</evidence>
<evidence type="ECO:0000256" key="5">
    <source>
        <dbReference type="SAM" id="SignalP"/>
    </source>
</evidence>
<dbReference type="Gene3D" id="3.30.1050.10">
    <property type="entry name" value="SCP2 sterol-binding domain"/>
    <property type="match status" value="1"/>
</dbReference>
<dbReference type="PANTHER" id="PTHR43223:SF1">
    <property type="entry name" value="ALKYL_ARYL-SULFATASE BDS1"/>
    <property type="match status" value="1"/>
</dbReference>
<dbReference type="InterPro" id="IPR001279">
    <property type="entry name" value="Metallo-B-lactamas"/>
</dbReference>
<gene>
    <name evidence="7" type="ORF">Q2T77_36535</name>
</gene>
<dbReference type="RefSeq" id="WP_301816194.1">
    <property type="nucleotide sequence ID" value="NZ_JAUJZH010000048.1"/>
</dbReference>
<reference evidence="7" key="1">
    <citation type="submission" date="2023-06" db="EMBL/GenBank/DDBJ databases">
        <authorList>
            <person name="Jiang Y."/>
            <person name="Liu Q."/>
        </authorList>
    </citation>
    <scope>NUCLEOTIDE SEQUENCE</scope>
    <source>
        <strain evidence="7">CGMCC 1.12090</strain>
    </source>
</reference>
<organism evidence="7 8">
    <name type="scientific">Variovorax ginsengisoli</name>
    <dbReference type="NCBI Taxonomy" id="363844"/>
    <lineage>
        <taxon>Bacteria</taxon>
        <taxon>Pseudomonadati</taxon>
        <taxon>Pseudomonadota</taxon>
        <taxon>Betaproteobacteria</taxon>
        <taxon>Burkholderiales</taxon>
        <taxon>Comamonadaceae</taxon>
        <taxon>Variovorax</taxon>
    </lineage>
</organism>
<dbReference type="InterPro" id="IPR038536">
    <property type="entry name" value="Alkyl/aryl-sulf_dimr_sf"/>
</dbReference>
<dbReference type="SUPFAM" id="SSF56281">
    <property type="entry name" value="Metallo-hydrolase/oxidoreductase"/>
    <property type="match status" value="1"/>
</dbReference>
<dbReference type="Gene3D" id="3.60.15.30">
    <property type="entry name" value="Metallo-beta-lactamase domain"/>
    <property type="match status" value="1"/>
</dbReference>
<dbReference type="InterPro" id="IPR044097">
    <property type="entry name" value="Bds1/SdsA1_MBL-fold"/>
</dbReference>
<sequence>MKHSHRLMSGILLAACAAGAQAQAQAQAQAHAPKDATEATRAANRALLATLPMADKQSFDDARRGLVESLSSDQVIMGAQGRPAWSLKGYEFLSKEQAPDTVNPGLWRHARVNMGAGLYQVTDGIYQLRGFDLSNMTVIEGKTGLILVDPLITTETAKAALELYYKHRPRKPVRAVIYSHSHVDHFGGVRGVLSEEEVASGKVKIIAPVGFMEEAVGENVIAGNAMSRRGIYQFGPLLPRGEKGQVDAGLGKSVSFGTVSLIPPTMLIEKTVEAHSIDGVDIIFELTPGAEAPSEMIMYYPQSKVLNMTEIASQTMHNLLPMRGALARDPLIWSKHLGGALQRYGAKSDVMIAQHNWPVWGTERVQDFLKKQRDTYKYVHDQTVRLMNHGHVGSEIADVLKMPASLNQDWSTHAFYGDLKHNVKAVYQRYLGYYDGNPANLYALPPVTAAQKTIEYMGGAPAVLQRAKADFAKGEFRWVAQMTSQLVFADSANQEARGLAADAYEQLGYQAESSTARNALLQGAWELRNGLPKMPAVNTQAPDVIRALTLDMYFDYLGVRLNGEKAAGKTTVLNWQFTDTKQNYVLNLENSALTFVAGAQSANADATLTLTRATLDEISLQKTTFPAALQAGQIVVTGKREKVGELLGMLDTFPSTFPLIEPRPTH</sequence>
<keyword evidence="1" id="KW-0479">Metal-binding</keyword>
<dbReference type="PANTHER" id="PTHR43223">
    <property type="entry name" value="ALKYL/ARYL-SULFATASE"/>
    <property type="match status" value="1"/>
</dbReference>
<dbReference type="SMART" id="SM00849">
    <property type="entry name" value="Lactamase_B"/>
    <property type="match status" value="1"/>
</dbReference>
<dbReference type="Gene3D" id="1.25.40.880">
    <property type="entry name" value="Alkyl sulfatase, dimerisation domain"/>
    <property type="match status" value="1"/>
</dbReference>
<dbReference type="CDD" id="cd07710">
    <property type="entry name" value="arylsulfatase_Sdsa1-like_MBL-fold"/>
    <property type="match status" value="1"/>
</dbReference>
<keyword evidence="5" id="KW-0732">Signal</keyword>
<feature type="chain" id="PRO_5046194549" evidence="5">
    <location>
        <begin position="23"/>
        <end position="666"/>
    </location>
</feature>
<dbReference type="InterPro" id="IPR036866">
    <property type="entry name" value="RibonucZ/Hydroxyglut_hydro"/>
</dbReference>
<evidence type="ECO:0000256" key="1">
    <source>
        <dbReference type="ARBA" id="ARBA00022723"/>
    </source>
</evidence>
<accession>A0ABT8SIC1</accession>
<dbReference type="InterPro" id="IPR052195">
    <property type="entry name" value="Bact_Alkyl/Aryl-Sulfatase"/>
</dbReference>
<dbReference type="Pfam" id="PF00753">
    <property type="entry name" value="Lactamase_B"/>
    <property type="match status" value="1"/>
</dbReference>
<comment type="caution">
    <text evidence="7">The sequence shown here is derived from an EMBL/GenBank/DDBJ whole genome shotgun (WGS) entry which is preliminary data.</text>
</comment>